<protein>
    <submittedName>
        <fullName evidence="2">Amidohydrolase</fullName>
    </submittedName>
</protein>
<dbReference type="PANTHER" id="PTHR43383:SF2">
    <property type="entry name" value="AMIDOHYDROLASE 2 FAMILY PROTEIN"/>
    <property type="match status" value="1"/>
</dbReference>
<dbReference type="InterPro" id="IPR006680">
    <property type="entry name" value="Amidohydro-rel"/>
</dbReference>
<reference evidence="2" key="1">
    <citation type="journal article" date="2020" name="bioRxiv">
        <title>A rank-normalized archaeal taxonomy based on genome phylogeny resolves widespread incomplete and uneven classifications.</title>
        <authorList>
            <person name="Rinke C."/>
            <person name="Chuvochina M."/>
            <person name="Mussig A.J."/>
            <person name="Chaumeil P.-A."/>
            <person name="Waite D.W."/>
            <person name="Whitman W.B."/>
            <person name="Parks D.H."/>
            <person name="Hugenholtz P."/>
        </authorList>
    </citation>
    <scope>NUCLEOTIDE SEQUENCE</scope>
    <source>
        <strain evidence="2">UBA8838</strain>
    </source>
</reference>
<dbReference type="OMA" id="WVYPNVY"/>
<dbReference type="PANTHER" id="PTHR43383">
    <property type="entry name" value="NODULIN 6"/>
    <property type="match status" value="1"/>
</dbReference>
<accession>A0A832TQQ1</accession>
<proteinExistence type="predicted"/>
<evidence type="ECO:0000313" key="3">
    <source>
        <dbReference type="Proteomes" id="UP000646844"/>
    </source>
</evidence>
<dbReference type="EMBL" id="DUJO01000049">
    <property type="protein sequence ID" value="HII74624.1"/>
    <property type="molecule type" value="Genomic_DNA"/>
</dbReference>
<feature type="domain" description="Amidohydrolase-related" evidence="1">
    <location>
        <begin position="5"/>
        <end position="353"/>
    </location>
</feature>
<comment type="caution">
    <text evidence="2">The sequence shown here is derived from an EMBL/GenBank/DDBJ whole genome shotgun (WGS) entry which is preliminary data.</text>
</comment>
<dbReference type="Proteomes" id="UP000646844">
    <property type="component" value="Unassembled WGS sequence"/>
</dbReference>
<evidence type="ECO:0000259" key="1">
    <source>
        <dbReference type="Pfam" id="PF04909"/>
    </source>
</evidence>
<dbReference type="AlphaFoldDB" id="A0A832TQQ1"/>
<dbReference type="SUPFAM" id="SSF51556">
    <property type="entry name" value="Metallo-dependent hydrolases"/>
    <property type="match status" value="1"/>
</dbReference>
<dbReference type="Pfam" id="PF04909">
    <property type="entry name" value="Amidohydro_2"/>
    <property type="match status" value="1"/>
</dbReference>
<name>A0A832TQQ1_9CREN</name>
<gene>
    <name evidence="2" type="ORF">HA332_09685</name>
</gene>
<dbReference type="GO" id="GO:0016787">
    <property type="term" value="F:hydrolase activity"/>
    <property type="evidence" value="ECO:0007669"/>
    <property type="project" value="UniProtKB-KW"/>
</dbReference>
<keyword evidence="2" id="KW-0378">Hydrolase</keyword>
<organism evidence="2 3">
    <name type="scientific">Sulfurisphaera tokodaii</name>
    <dbReference type="NCBI Taxonomy" id="111955"/>
    <lineage>
        <taxon>Archaea</taxon>
        <taxon>Thermoproteota</taxon>
        <taxon>Thermoprotei</taxon>
        <taxon>Sulfolobales</taxon>
        <taxon>Sulfolobaceae</taxon>
        <taxon>Sulfurisphaera</taxon>
    </lineage>
</organism>
<dbReference type="InterPro" id="IPR032466">
    <property type="entry name" value="Metal_Hydrolase"/>
</dbReference>
<sequence length="353" mass="41351">MFKVIDDHAHWFSVKPLDEKGLALESAESWIEGEINADVVTMNLLKPFFLVLKHRLKKLLGENFIEERNRMIKDDPVNYVKFLFQDAKIEGMVIDEGFGKKEIEPPVKYKLLFRIEKIINDEMFKKPFDKAVEYFEESLREKIRTGYSGFKTIIAYRTGLKISCNESKAFEDFYDKERDWFGKRAKGFRDFLVCKTLEIAKELKVPVQIHTGAGDRDIKFDLSLPSYLTDIVRKYEGKVVFVHAGYPYHRETAWMSYIFPSVYLDVSQFNPLAPLSAFNVIKEIFEVSPANKVLYGSDAFNVPEIAWLGAKLAKESFEELRSEFLKRDLMSEEDLEVLKERFFYKNAEELYDF</sequence>
<evidence type="ECO:0000313" key="2">
    <source>
        <dbReference type="EMBL" id="HII74624.1"/>
    </source>
</evidence>
<dbReference type="Gene3D" id="3.20.20.140">
    <property type="entry name" value="Metal-dependent hydrolases"/>
    <property type="match status" value="1"/>
</dbReference>